<gene>
    <name evidence="1" type="ORF">PHYPA_011643</name>
</gene>
<dbReference type="AlphaFoldDB" id="A0A2K1K7J9"/>
<protein>
    <submittedName>
        <fullName evidence="1 2">Uncharacterized protein</fullName>
    </submittedName>
</protein>
<dbReference type="Proteomes" id="UP000006727">
    <property type="component" value="Chromosome 8"/>
</dbReference>
<sequence>MESDAKKLPLYISGIPSAWSVFLEKGFRHDDRRATFIKGVFLDIFQTSAVNPILSPMGQLSESCDCEALETNVLNKRLTGDKVVLLLKNFV</sequence>
<accession>A0A2K1K7J9</accession>
<reference evidence="1 3" key="1">
    <citation type="journal article" date="2008" name="Science">
        <title>The Physcomitrella genome reveals evolutionary insights into the conquest of land by plants.</title>
        <authorList>
            <person name="Rensing S."/>
            <person name="Lang D."/>
            <person name="Zimmer A."/>
            <person name="Terry A."/>
            <person name="Salamov A."/>
            <person name="Shapiro H."/>
            <person name="Nishiyama T."/>
            <person name="Perroud P.-F."/>
            <person name="Lindquist E."/>
            <person name="Kamisugi Y."/>
            <person name="Tanahashi T."/>
            <person name="Sakakibara K."/>
            <person name="Fujita T."/>
            <person name="Oishi K."/>
            <person name="Shin-I T."/>
            <person name="Kuroki Y."/>
            <person name="Toyoda A."/>
            <person name="Suzuki Y."/>
            <person name="Hashimoto A."/>
            <person name="Yamaguchi K."/>
            <person name="Sugano A."/>
            <person name="Kohara Y."/>
            <person name="Fujiyama A."/>
            <person name="Anterola A."/>
            <person name="Aoki S."/>
            <person name="Ashton N."/>
            <person name="Barbazuk W.B."/>
            <person name="Barker E."/>
            <person name="Bennetzen J."/>
            <person name="Bezanilla M."/>
            <person name="Blankenship R."/>
            <person name="Cho S.H."/>
            <person name="Dutcher S."/>
            <person name="Estelle M."/>
            <person name="Fawcett J.A."/>
            <person name="Gundlach H."/>
            <person name="Hanada K."/>
            <person name="Heyl A."/>
            <person name="Hicks K.A."/>
            <person name="Hugh J."/>
            <person name="Lohr M."/>
            <person name="Mayer K."/>
            <person name="Melkozernov A."/>
            <person name="Murata T."/>
            <person name="Nelson D."/>
            <person name="Pils B."/>
            <person name="Prigge M."/>
            <person name="Reiss B."/>
            <person name="Renner T."/>
            <person name="Rombauts S."/>
            <person name="Rushton P."/>
            <person name="Sanderfoot A."/>
            <person name="Schween G."/>
            <person name="Shiu S.-H."/>
            <person name="Stueber K."/>
            <person name="Theodoulou F.L."/>
            <person name="Tu H."/>
            <person name="Van de Peer Y."/>
            <person name="Verrier P.J."/>
            <person name="Waters E."/>
            <person name="Wood A."/>
            <person name="Yang L."/>
            <person name="Cove D."/>
            <person name="Cuming A."/>
            <person name="Hasebe M."/>
            <person name="Lucas S."/>
            <person name="Mishler D.B."/>
            <person name="Reski R."/>
            <person name="Grigoriev I."/>
            <person name="Quatrano R.S."/>
            <person name="Boore J.L."/>
        </authorList>
    </citation>
    <scope>NUCLEOTIDE SEQUENCE [LARGE SCALE GENOMIC DNA]</scope>
    <source>
        <strain evidence="2 3">cv. Gransden 2004</strain>
    </source>
</reference>
<reference evidence="1 3" key="2">
    <citation type="journal article" date="2018" name="Plant J.">
        <title>The Physcomitrella patens chromosome-scale assembly reveals moss genome structure and evolution.</title>
        <authorList>
            <person name="Lang D."/>
            <person name="Ullrich K.K."/>
            <person name="Murat F."/>
            <person name="Fuchs J."/>
            <person name="Jenkins J."/>
            <person name="Haas F.B."/>
            <person name="Piednoel M."/>
            <person name="Gundlach H."/>
            <person name="Van Bel M."/>
            <person name="Meyberg R."/>
            <person name="Vives C."/>
            <person name="Morata J."/>
            <person name="Symeonidi A."/>
            <person name="Hiss M."/>
            <person name="Muchero W."/>
            <person name="Kamisugi Y."/>
            <person name="Saleh O."/>
            <person name="Blanc G."/>
            <person name="Decker E.L."/>
            <person name="van Gessel N."/>
            <person name="Grimwood J."/>
            <person name="Hayes R.D."/>
            <person name="Graham S.W."/>
            <person name="Gunter L.E."/>
            <person name="McDaniel S.F."/>
            <person name="Hoernstein S.N.W."/>
            <person name="Larsson A."/>
            <person name="Li F.W."/>
            <person name="Perroud P.F."/>
            <person name="Phillips J."/>
            <person name="Ranjan P."/>
            <person name="Rokshar D.S."/>
            <person name="Rothfels C.J."/>
            <person name="Schneider L."/>
            <person name="Shu S."/>
            <person name="Stevenson D.W."/>
            <person name="Thummler F."/>
            <person name="Tillich M."/>
            <person name="Villarreal Aguilar J.C."/>
            <person name="Widiez T."/>
            <person name="Wong G.K."/>
            <person name="Wymore A."/>
            <person name="Zhang Y."/>
            <person name="Zimmer A.D."/>
            <person name="Quatrano R.S."/>
            <person name="Mayer K.F.X."/>
            <person name="Goodstein D."/>
            <person name="Casacuberta J.M."/>
            <person name="Vandepoele K."/>
            <person name="Reski R."/>
            <person name="Cuming A.C."/>
            <person name="Tuskan G.A."/>
            <person name="Maumus F."/>
            <person name="Salse J."/>
            <person name="Schmutz J."/>
            <person name="Rensing S.A."/>
        </authorList>
    </citation>
    <scope>NUCLEOTIDE SEQUENCE [LARGE SCALE GENOMIC DNA]</scope>
    <source>
        <strain evidence="2 3">cv. Gransden 2004</strain>
    </source>
</reference>
<dbReference type="EnsemblPlants" id="Pp3c8_16490V3.1">
    <property type="protein sequence ID" value="PAC:32965918.CDS.1"/>
    <property type="gene ID" value="Pp3c8_16490"/>
</dbReference>
<organism evidence="1">
    <name type="scientific">Physcomitrium patens</name>
    <name type="common">Spreading-leaved earth moss</name>
    <name type="synonym">Physcomitrella patens</name>
    <dbReference type="NCBI Taxonomy" id="3218"/>
    <lineage>
        <taxon>Eukaryota</taxon>
        <taxon>Viridiplantae</taxon>
        <taxon>Streptophyta</taxon>
        <taxon>Embryophyta</taxon>
        <taxon>Bryophyta</taxon>
        <taxon>Bryophytina</taxon>
        <taxon>Bryopsida</taxon>
        <taxon>Funariidae</taxon>
        <taxon>Funariales</taxon>
        <taxon>Funariaceae</taxon>
        <taxon>Physcomitrium</taxon>
    </lineage>
</organism>
<evidence type="ECO:0000313" key="3">
    <source>
        <dbReference type="Proteomes" id="UP000006727"/>
    </source>
</evidence>
<evidence type="ECO:0000313" key="1">
    <source>
        <dbReference type="EMBL" id="PNR49747.1"/>
    </source>
</evidence>
<reference evidence="2" key="3">
    <citation type="submission" date="2020-12" db="UniProtKB">
        <authorList>
            <consortium name="EnsemblPlants"/>
        </authorList>
    </citation>
    <scope>IDENTIFICATION</scope>
</reference>
<dbReference type="EMBL" id="ABEU02000008">
    <property type="protein sequence ID" value="PNR49747.1"/>
    <property type="molecule type" value="Genomic_DNA"/>
</dbReference>
<dbReference type="InParanoid" id="A0A2K1K7J9"/>
<dbReference type="Gramene" id="Pp3c8_16490V3.2">
    <property type="protein sequence ID" value="PAC:32965919.CDS.1"/>
    <property type="gene ID" value="Pp3c8_16490"/>
</dbReference>
<name>A0A2K1K7J9_PHYPA</name>
<dbReference type="Gramene" id="Pp3c8_16490V3.1">
    <property type="protein sequence ID" value="PAC:32965918.CDS.1"/>
    <property type="gene ID" value="Pp3c8_16490"/>
</dbReference>
<dbReference type="EnsemblPlants" id="Pp3c8_16490V3.2">
    <property type="protein sequence ID" value="PAC:32965919.CDS.1"/>
    <property type="gene ID" value="Pp3c8_16490"/>
</dbReference>
<keyword evidence="3" id="KW-1185">Reference proteome</keyword>
<evidence type="ECO:0000313" key="2">
    <source>
        <dbReference type="EnsemblPlants" id="PAC:32965918.CDS.1"/>
    </source>
</evidence>
<proteinExistence type="predicted"/>